<dbReference type="Gene3D" id="3.90.550.50">
    <property type="match status" value="1"/>
</dbReference>
<evidence type="ECO:0000313" key="2">
    <source>
        <dbReference type="Proteomes" id="UP000272025"/>
    </source>
</evidence>
<dbReference type="Proteomes" id="UP000272025">
    <property type="component" value="Unassembled WGS sequence"/>
</dbReference>
<dbReference type="EMBL" id="ML119057">
    <property type="protein sequence ID" value="ROT37063.1"/>
    <property type="molecule type" value="Genomic_DNA"/>
</dbReference>
<name>A0A3N2PRC9_SODAK</name>
<reference evidence="1 2" key="1">
    <citation type="journal article" date="2018" name="Mol. Ecol.">
        <title>The obligate alkalophilic soda-lake fungus Sodiomyces alkalinus has shifted to a protein diet.</title>
        <authorList>
            <person name="Grum-Grzhimaylo A.A."/>
            <person name="Falkoski D.L."/>
            <person name="van den Heuvel J."/>
            <person name="Valero-Jimenez C.A."/>
            <person name="Min B."/>
            <person name="Choi I.G."/>
            <person name="Lipzen A."/>
            <person name="Daum C.G."/>
            <person name="Aanen D.K."/>
            <person name="Tsang A."/>
            <person name="Henrissat B."/>
            <person name="Bilanenko E.N."/>
            <person name="de Vries R.P."/>
            <person name="van Kan J.A.L."/>
            <person name="Grigoriev I.V."/>
            <person name="Debets A.J.M."/>
        </authorList>
    </citation>
    <scope>NUCLEOTIDE SEQUENCE [LARGE SCALE GENOMIC DNA]</scope>
    <source>
        <strain evidence="1 2">F11</strain>
    </source>
</reference>
<dbReference type="GeneID" id="39576661"/>
<dbReference type="InterPro" id="IPR006740">
    <property type="entry name" value="DUF604"/>
</dbReference>
<dbReference type="Pfam" id="PF04646">
    <property type="entry name" value="DUF604"/>
    <property type="match status" value="1"/>
</dbReference>
<sequence>MTHPAPTNCPPPALKHLKKPELGLTDKITYSRRCIKPVLSTSIDRDVVANISDPLFTSRTEIDLTSCDVPIHLDKCDPLPLRVPSPYPKSTYPHLIFGVATSYQRFEESLASFSFWLSGSRAKIVGVVSDAFEKPRDLEALEALYAEYDIEARFIKPMRASLSVSENHFTIIRDLVREAKPETQWIGILDDDTFFPSLHRLSTALDTIDHTQPAYVGALSEDFKAVRNFGYMAFGGAGVFLSPPLARHLEPKLEKCLDEAKFHEGDALIRDCVYRESHTKLTLLPDLQQMDLGKDAAGFYEGGRNPLSLHHWKSWYHSPVTLMSTITHVCGDCFLQRWRMGEKTVFTNGYSVVEYRDGLRHLELDKMEATWSAADSGYDFSIGPLRNKMPPEKKKSYKLLDAEVLPDGGLRQTYVFKGRKPEDQHEVLELIWEGSRTGVLRSKPG</sequence>
<keyword evidence="2" id="KW-1185">Reference proteome</keyword>
<protein>
    <recommendedName>
        <fullName evidence="3">Glycosyltransferase family 31 protein</fullName>
    </recommendedName>
</protein>
<organism evidence="1 2">
    <name type="scientific">Sodiomyces alkalinus (strain CBS 110278 / VKM F-3762 / F11)</name>
    <name type="common">Alkaliphilic filamentous fungus</name>
    <dbReference type="NCBI Taxonomy" id="1314773"/>
    <lineage>
        <taxon>Eukaryota</taxon>
        <taxon>Fungi</taxon>
        <taxon>Dikarya</taxon>
        <taxon>Ascomycota</taxon>
        <taxon>Pezizomycotina</taxon>
        <taxon>Sordariomycetes</taxon>
        <taxon>Hypocreomycetidae</taxon>
        <taxon>Glomerellales</taxon>
        <taxon>Plectosphaerellaceae</taxon>
        <taxon>Sodiomyces</taxon>
    </lineage>
</organism>
<dbReference type="STRING" id="1314773.A0A3N2PRC9"/>
<dbReference type="OrthoDB" id="414175at2759"/>
<gene>
    <name evidence="1" type="ORF">SODALDRAFT_279681</name>
</gene>
<dbReference type="AlphaFoldDB" id="A0A3N2PRC9"/>
<dbReference type="PANTHER" id="PTHR10811">
    <property type="entry name" value="FRINGE-RELATED"/>
    <property type="match status" value="1"/>
</dbReference>
<evidence type="ECO:0000313" key="1">
    <source>
        <dbReference type="EMBL" id="ROT37063.1"/>
    </source>
</evidence>
<accession>A0A3N2PRC9</accession>
<evidence type="ECO:0008006" key="3">
    <source>
        <dbReference type="Google" id="ProtNLM"/>
    </source>
</evidence>
<proteinExistence type="predicted"/>
<dbReference type="RefSeq" id="XP_028464869.1">
    <property type="nucleotide sequence ID" value="XM_028608183.1"/>
</dbReference>